<dbReference type="GO" id="GO:0016020">
    <property type="term" value="C:membrane"/>
    <property type="evidence" value="ECO:0007669"/>
    <property type="project" value="UniProtKB-SubCell"/>
</dbReference>
<evidence type="ECO:0000256" key="6">
    <source>
        <dbReference type="SAM" id="Phobius"/>
    </source>
</evidence>
<protein>
    <submittedName>
        <fullName evidence="7">Uncharacterized protein</fullName>
    </submittedName>
</protein>
<proteinExistence type="predicted"/>
<feature type="transmembrane region" description="Helical" evidence="6">
    <location>
        <begin position="128"/>
        <end position="152"/>
    </location>
</feature>
<evidence type="ECO:0000256" key="5">
    <source>
        <dbReference type="SAM" id="MobiDB-lite"/>
    </source>
</evidence>
<feature type="compositionally biased region" description="Low complexity" evidence="5">
    <location>
        <begin position="73"/>
        <end position="112"/>
    </location>
</feature>
<gene>
    <name evidence="7" type="ORF">C8A01DRAFT_46150</name>
</gene>
<dbReference type="PANTHER" id="PTHR15549:SF6">
    <property type="entry name" value="MID2 DOMAIN-CONTAINING PROTEIN"/>
    <property type="match status" value="1"/>
</dbReference>
<evidence type="ECO:0000256" key="3">
    <source>
        <dbReference type="ARBA" id="ARBA00022989"/>
    </source>
</evidence>
<name>A0AAN6PGW6_9PEZI</name>
<feature type="region of interest" description="Disordered" evidence="5">
    <location>
        <begin position="255"/>
        <end position="318"/>
    </location>
</feature>
<dbReference type="InterPro" id="IPR051694">
    <property type="entry name" value="Immunoregulatory_rcpt-like"/>
</dbReference>
<dbReference type="Proteomes" id="UP001303115">
    <property type="component" value="Unassembled WGS sequence"/>
</dbReference>
<feature type="compositionally biased region" description="Basic and acidic residues" evidence="5">
    <location>
        <begin position="157"/>
        <end position="166"/>
    </location>
</feature>
<reference evidence="8" key="1">
    <citation type="journal article" date="2023" name="Mol. Phylogenet. Evol.">
        <title>Genome-scale phylogeny and comparative genomics of the fungal order Sordariales.</title>
        <authorList>
            <person name="Hensen N."/>
            <person name="Bonometti L."/>
            <person name="Westerberg I."/>
            <person name="Brannstrom I.O."/>
            <person name="Guillou S."/>
            <person name="Cros-Aarteil S."/>
            <person name="Calhoun S."/>
            <person name="Haridas S."/>
            <person name="Kuo A."/>
            <person name="Mondo S."/>
            <person name="Pangilinan J."/>
            <person name="Riley R."/>
            <person name="LaButti K."/>
            <person name="Andreopoulos B."/>
            <person name="Lipzen A."/>
            <person name="Chen C."/>
            <person name="Yan M."/>
            <person name="Daum C."/>
            <person name="Ng V."/>
            <person name="Clum A."/>
            <person name="Steindorff A."/>
            <person name="Ohm R.A."/>
            <person name="Martin F."/>
            <person name="Silar P."/>
            <person name="Natvig D.O."/>
            <person name="Lalanne C."/>
            <person name="Gautier V."/>
            <person name="Ament-Velasquez S.L."/>
            <person name="Kruys A."/>
            <person name="Hutchinson M.I."/>
            <person name="Powell A.J."/>
            <person name="Barry K."/>
            <person name="Miller A.N."/>
            <person name="Grigoriev I.V."/>
            <person name="Debuchy R."/>
            <person name="Gladieux P."/>
            <person name="Hiltunen Thoren M."/>
            <person name="Johannesson H."/>
        </authorList>
    </citation>
    <scope>NUCLEOTIDE SEQUENCE [LARGE SCALE GENOMIC DNA]</scope>
    <source>
        <strain evidence="8">CBS 284.82</strain>
    </source>
</reference>
<feature type="region of interest" description="Disordered" evidence="5">
    <location>
        <begin position="73"/>
        <end position="113"/>
    </location>
</feature>
<sequence length="330" mass="34758">MPLTETSIDTASSACETESGYLWYICTWTAPFYSGCCRVNPCRQEPIGCPPQARGDSESYDTTVTLTTTVPSSTLTVTKTRSKSQPAPSSSATPTPGASAASSPTISSTSTANNDNINSHGLAISTSALVGIVVGCGIVVIFAALMACMWWGRRRREKDEKRDHAARLGSSRGLDEDQVPPGLESVFNPMTQSGPAASLEALGREIKGANVPHLGRMAKADSMLGFSPLAHDPRQSTLSSGAHSGIVSPLTPGSSWGLGLPSSPSELDSTPVHREMTRSGDGNQGNEMGSHPGVKDGADIVPRATLNSTEQERETGTYANSWTRFQDVQL</sequence>
<evidence type="ECO:0000313" key="7">
    <source>
        <dbReference type="EMBL" id="KAK4040517.1"/>
    </source>
</evidence>
<feature type="compositionally biased region" description="Low complexity" evidence="5">
    <location>
        <begin position="255"/>
        <end position="269"/>
    </location>
</feature>
<accession>A0AAN6PGW6</accession>
<comment type="caution">
    <text evidence="7">The sequence shown here is derived from an EMBL/GenBank/DDBJ whole genome shotgun (WGS) entry which is preliminary data.</text>
</comment>
<keyword evidence="4 6" id="KW-0472">Membrane</keyword>
<dbReference type="PANTHER" id="PTHR15549">
    <property type="entry name" value="PAIRED IMMUNOGLOBULIN-LIKE TYPE 2 RECEPTOR"/>
    <property type="match status" value="1"/>
</dbReference>
<keyword evidence="3 6" id="KW-1133">Transmembrane helix</keyword>
<evidence type="ECO:0000256" key="4">
    <source>
        <dbReference type="ARBA" id="ARBA00023136"/>
    </source>
</evidence>
<dbReference type="EMBL" id="MU854375">
    <property type="protein sequence ID" value="KAK4040517.1"/>
    <property type="molecule type" value="Genomic_DNA"/>
</dbReference>
<evidence type="ECO:0000313" key="8">
    <source>
        <dbReference type="Proteomes" id="UP001303115"/>
    </source>
</evidence>
<keyword evidence="8" id="KW-1185">Reference proteome</keyword>
<keyword evidence="2 6" id="KW-0812">Transmembrane</keyword>
<evidence type="ECO:0000256" key="2">
    <source>
        <dbReference type="ARBA" id="ARBA00022692"/>
    </source>
</evidence>
<comment type="subcellular location">
    <subcellularLocation>
        <location evidence="1">Membrane</location>
        <topology evidence="1">Single-pass membrane protein</topology>
    </subcellularLocation>
</comment>
<dbReference type="GO" id="GO:0071944">
    <property type="term" value="C:cell periphery"/>
    <property type="evidence" value="ECO:0007669"/>
    <property type="project" value="UniProtKB-ARBA"/>
</dbReference>
<dbReference type="AlphaFoldDB" id="A0AAN6PGW6"/>
<evidence type="ECO:0000256" key="1">
    <source>
        <dbReference type="ARBA" id="ARBA00004167"/>
    </source>
</evidence>
<feature type="region of interest" description="Disordered" evidence="5">
    <location>
        <begin position="156"/>
        <end position="179"/>
    </location>
</feature>
<organism evidence="7 8">
    <name type="scientific">Parachaetomium inaequale</name>
    <dbReference type="NCBI Taxonomy" id="2588326"/>
    <lineage>
        <taxon>Eukaryota</taxon>
        <taxon>Fungi</taxon>
        <taxon>Dikarya</taxon>
        <taxon>Ascomycota</taxon>
        <taxon>Pezizomycotina</taxon>
        <taxon>Sordariomycetes</taxon>
        <taxon>Sordariomycetidae</taxon>
        <taxon>Sordariales</taxon>
        <taxon>Chaetomiaceae</taxon>
        <taxon>Parachaetomium</taxon>
    </lineage>
</organism>